<dbReference type="GeneID" id="189475"/>
<dbReference type="InParanoid" id="Q9XW21"/>
<dbReference type="PANTHER" id="PTHR47517:SF2">
    <property type="entry name" value="C-TYPE LECTIN DOMAIN-CONTAINING PROTEIN"/>
    <property type="match status" value="1"/>
</dbReference>
<dbReference type="RefSeq" id="NP_493248.1">
    <property type="nucleotide sequence ID" value="NM_060847.3"/>
</dbReference>
<dbReference type="SUPFAM" id="SSF56436">
    <property type="entry name" value="C-type lectin-like"/>
    <property type="match status" value="1"/>
</dbReference>
<feature type="domain" description="C-type lectin" evidence="3">
    <location>
        <begin position="74"/>
        <end position="235"/>
    </location>
</feature>
<dbReference type="EMBL" id="BX284601">
    <property type="protein sequence ID" value="CAA22313.1"/>
    <property type="molecule type" value="Genomic_DNA"/>
</dbReference>
<dbReference type="OMA" id="GQQNCLV"/>
<reference evidence="4 5" key="1">
    <citation type="journal article" date="1998" name="Science">
        <title>Genome sequence of the nematode C. elegans: a platform for investigating biology.</title>
        <authorList>
            <consortium name="The C. elegans sequencing consortium"/>
            <person name="Sulson J.E."/>
            <person name="Waterston R."/>
        </authorList>
    </citation>
    <scope>NUCLEOTIDE SEQUENCE [LARGE SCALE GENOMIC DNA]</scope>
    <source>
        <strain evidence="4 5">Bristol N2</strain>
    </source>
</reference>
<feature type="signal peptide" evidence="2">
    <location>
        <begin position="1"/>
        <end position="16"/>
    </location>
</feature>
<dbReference type="AGR" id="WB:WBGene00012480"/>
<dbReference type="eggNOG" id="KOG4297">
    <property type="taxonomic scope" value="Eukaryota"/>
</dbReference>
<keyword evidence="2" id="KW-0732">Signal</keyword>
<dbReference type="PhylomeDB" id="Q9XW21"/>
<dbReference type="KEGG" id="cel:CELE_Y18D10A.10"/>
<dbReference type="WormBase" id="Y18D10A.10">
    <property type="protein sequence ID" value="CE21406"/>
    <property type="gene ID" value="WBGene00012480"/>
    <property type="gene designation" value="clec-104"/>
</dbReference>
<accession>Q9XW21</accession>
<dbReference type="CTD" id="189475"/>
<dbReference type="OrthoDB" id="5868671at2759"/>
<dbReference type="Gene3D" id="3.10.100.10">
    <property type="entry name" value="Mannose-Binding Protein A, subunit A"/>
    <property type="match status" value="1"/>
</dbReference>
<dbReference type="AlphaFoldDB" id="Q9XW21"/>
<evidence type="ECO:0000313" key="5">
    <source>
        <dbReference type="Proteomes" id="UP000001940"/>
    </source>
</evidence>
<dbReference type="FunCoup" id="Q9XW21">
    <property type="interactions" value="3"/>
</dbReference>
<dbReference type="InterPro" id="IPR016186">
    <property type="entry name" value="C-type_lectin-like/link_sf"/>
</dbReference>
<dbReference type="SMR" id="Q9XW21"/>
<evidence type="ECO:0000259" key="3">
    <source>
        <dbReference type="SMART" id="SM00034"/>
    </source>
</evidence>
<dbReference type="STRING" id="6239.Y18D10A.10.1"/>
<dbReference type="CDD" id="cd00037">
    <property type="entry name" value="CLECT"/>
    <property type="match status" value="1"/>
</dbReference>
<gene>
    <name evidence="4 6" type="primary">clec-104</name>
    <name evidence="4" type="ORF">CELE_Y18D10A.10</name>
    <name evidence="6" type="ORF">Y18D10A.10</name>
</gene>
<dbReference type="Proteomes" id="UP000001940">
    <property type="component" value="Chromosome I"/>
</dbReference>
<dbReference type="PANTHER" id="PTHR47517">
    <property type="entry name" value="C-TYPE LECTIN-RELATED"/>
    <property type="match status" value="1"/>
</dbReference>
<name>Q9XW21_CAEEL</name>
<evidence type="ECO:0007829" key="7">
    <source>
        <dbReference type="PeptideAtlas" id="Q9XW21"/>
    </source>
</evidence>
<dbReference type="PeptideAtlas" id="Q9XW21"/>
<organism evidence="4 5">
    <name type="scientific">Caenorhabditis elegans</name>
    <dbReference type="NCBI Taxonomy" id="6239"/>
    <lineage>
        <taxon>Eukaryota</taxon>
        <taxon>Metazoa</taxon>
        <taxon>Ecdysozoa</taxon>
        <taxon>Nematoda</taxon>
        <taxon>Chromadorea</taxon>
        <taxon>Rhabditida</taxon>
        <taxon>Rhabditina</taxon>
        <taxon>Rhabditomorpha</taxon>
        <taxon>Rhabditoidea</taxon>
        <taxon>Rhabditidae</taxon>
        <taxon>Peloderinae</taxon>
        <taxon>Caenorhabditis</taxon>
    </lineage>
</organism>
<evidence type="ECO:0000313" key="6">
    <source>
        <dbReference type="WormBase" id="Y18D10A.10"/>
    </source>
</evidence>
<evidence type="ECO:0000256" key="1">
    <source>
        <dbReference type="SAM" id="MobiDB-lite"/>
    </source>
</evidence>
<dbReference type="InterPro" id="IPR016187">
    <property type="entry name" value="CTDL_fold"/>
</dbReference>
<dbReference type="HOGENOM" id="CLU_058687_0_0_1"/>
<keyword evidence="7" id="KW-1267">Proteomics identification</keyword>
<keyword evidence="5" id="KW-1185">Reference proteome</keyword>
<dbReference type="SMART" id="SM00034">
    <property type="entry name" value="CLECT"/>
    <property type="match status" value="1"/>
</dbReference>
<sequence>MRSILLLLLAASIASAIFAPGASGGFGGGGFGSRSSSSSSEEGRGHHGHGHGHHHGRPPRPRPPRPPVSREPECPSDWLSFDRPQGVWCVKVFYESLTQPIAESRCQAQGATLSGYQNANERMQVSYAARTLTNQNGGGLAEVWVGAYRKARCPNKPSCTPLDTFEWTDGHTTGTDGFHYPGTEPNGYVNEHGQQYCMEMHIHPSSDTEAARYGYHQGDLDDMLCVVPVRLYACGKVPEQV</sequence>
<feature type="region of interest" description="Disordered" evidence="1">
    <location>
        <begin position="29"/>
        <end position="76"/>
    </location>
</feature>
<dbReference type="PIR" id="T26522">
    <property type="entry name" value="T26522"/>
</dbReference>
<evidence type="ECO:0000256" key="2">
    <source>
        <dbReference type="SAM" id="SignalP"/>
    </source>
</evidence>
<feature type="chain" id="PRO_5004336798" evidence="2">
    <location>
        <begin position="17"/>
        <end position="241"/>
    </location>
</feature>
<evidence type="ECO:0000313" key="4">
    <source>
        <dbReference type="EMBL" id="CAA22313.1"/>
    </source>
</evidence>
<dbReference type="Bgee" id="WBGene00012480">
    <property type="expression patterns" value="Expressed in adult organism and 2 other cell types or tissues"/>
</dbReference>
<dbReference type="PaxDb" id="6239-Y18D10A.10"/>
<dbReference type="UCSC" id="Y18D10A.10">
    <property type="organism name" value="c. elegans"/>
</dbReference>
<dbReference type="InterPro" id="IPR001304">
    <property type="entry name" value="C-type_lectin-like"/>
</dbReference>
<protein>
    <submittedName>
        <fullName evidence="4">C-type lectin domain-containing protein</fullName>
    </submittedName>
</protein>
<proteinExistence type="evidence at protein level"/>
<feature type="compositionally biased region" description="Basic residues" evidence="1">
    <location>
        <begin position="46"/>
        <end position="63"/>
    </location>
</feature>